<protein>
    <recommendedName>
        <fullName evidence="1">SGNH hydrolase-type esterase domain-containing protein</fullName>
    </recommendedName>
</protein>
<reference evidence="2 3" key="1">
    <citation type="submission" date="2015-11" db="EMBL/GenBank/DDBJ databases">
        <title>Expanding the genomic diversity of Burkholderia species for the development of highly accurate diagnostics.</title>
        <authorList>
            <person name="Sahl J."/>
            <person name="Keim P."/>
            <person name="Wagner D."/>
        </authorList>
    </citation>
    <scope>NUCLEOTIDE SEQUENCE [LARGE SCALE GENOMIC DNA]</scope>
    <source>
        <strain evidence="2 3">TSV85</strain>
    </source>
</reference>
<dbReference type="Pfam" id="PF13472">
    <property type="entry name" value="Lipase_GDSL_2"/>
    <property type="match status" value="1"/>
</dbReference>
<feature type="domain" description="SGNH hydrolase-type esterase" evidence="1">
    <location>
        <begin position="222"/>
        <end position="419"/>
    </location>
</feature>
<dbReference type="PANTHER" id="PTHR43784">
    <property type="entry name" value="GDSL-LIKE LIPASE/ACYLHYDROLASE, PUTATIVE (AFU_ORTHOLOGUE AFUA_2G00820)-RELATED"/>
    <property type="match status" value="1"/>
</dbReference>
<keyword evidence="3" id="KW-1185">Reference proteome</keyword>
<dbReference type="InterPro" id="IPR036514">
    <property type="entry name" value="SGNH_hydro_sf"/>
</dbReference>
<accession>A0A124P9R4</accession>
<dbReference type="Gene3D" id="3.40.50.1110">
    <property type="entry name" value="SGNH hydrolase"/>
    <property type="match status" value="1"/>
</dbReference>
<evidence type="ECO:0000313" key="2">
    <source>
        <dbReference type="EMBL" id="KVE29334.1"/>
    </source>
</evidence>
<dbReference type="RefSeq" id="WP_059513877.1">
    <property type="nucleotide sequence ID" value="NZ_LOWA01000014.1"/>
</dbReference>
<dbReference type="OrthoDB" id="1828825at2"/>
<dbReference type="InterPro" id="IPR013830">
    <property type="entry name" value="SGNH_hydro"/>
</dbReference>
<name>A0A124P9R4_9BURK</name>
<dbReference type="InterPro" id="IPR053140">
    <property type="entry name" value="GDSL_Rv0518-like"/>
</dbReference>
<dbReference type="AlphaFoldDB" id="A0A124P9R4"/>
<evidence type="ECO:0000313" key="3">
    <source>
        <dbReference type="Proteomes" id="UP000062788"/>
    </source>
</evidence>
<dbReference type="Proteomes" id="UP000062788">
    <property type="component" value="Unassembled WGS sequence"/>
</dbReference>
<dbReference type="GO" id="GO:0016788">
    <property type="term" value="F:hydrolase activity, acting on ester bonds"/>
    <property type="evidence" value="ECO:0007669"/>
    <property type="project" value="UniProtKB-ARBA"/>
</dbReference>
<proteinExistence type="predicted"/>
<organism evidence="2 3">
    <name type="scientific">Burkholderia singularis</name>
    <dbReference type="NCBI Taxonomy" id="1503053"/>
    <lineage>
        <taxon>Bacteria</taxon>
        <taxon>Pseudomonadati</taxon>
        <taxon>Pseudomonadota</taxon>
        <taxon>Betaproteobacteria</taxon>
        <taxon>Burkholderiales</taxon>
        <taxon>Burkholderiaceae</taxon>
        <taxon>Burkholderia</taxon>
        <taxon>pseudomallei group</taxon>
    </lineage>
</organism>
<sequence>MKPTAHRHALRHWFYSVVYGVGIALGASHTASAASPNTNLLAPHWVSAWATALEPIPDNSQAIFPTPDVGGRTFRQIVYPTLSGQAVRIRVSNAYSNAPLVVKALRIGQSAGGAALTANSSVAATFSGATEVTLSPGQELDTDPIPYAVKAGVPYALSLYLGDQQKMTVWHGVSNQVNYVSDVGDHTSDTAADAYQNGITHYAWMTELAVQKHLPFASTVAAIGDSLTDSEGSSVNLNRRWTDAFAARLAKVGAREIGVLNLGLTGNRLLNDSVCYGAAVENRFERDVLAHPGVKVVILQAGDNDIGFAAAQPQPGLDCLAPHKQGDFQSLVDGYQRIIAVAHQHGISVIGATLAPALLSPAPLEQTRQQVNTWIRTSGAFDGVADFDAALRDPANPSVIQARYLSSDGLHPNDAGYAAVANAVPLWEVIIQSLRYRR</sequence>
<dbReference type="PANTHER" id="PTHR43784:SF2">
    <property type="entry name" value="GDSL-LIKE LIPASE_ACYLHYDROLASE, PUTATIVE (AFU_ORTHOLOGUE AFUA_2G00820)-RELATED"/>
    <property type="match status" value="1"/>
</dbReference>
<dbReference type="EMBL" id="LOWA01000014">
    <property type="protein sequence ID" value="KVE29334.1"/>
    <property type="molecule type" value="Genomic_DNA"/>
</dbReference>
<gene>
    <name evidence="2" type="ORF">WS67_05635</name>
</gene>
<dbReference type="SUPFAM" id="SSF52266">
    <property type="entry name" value="SGNH hydrolase"/>
    <property type="match status" value="1"/>
</dbReference>
<dbReference type="CDD" id="cd01830">
    <property type="entry name" value="XynE_like"/>
    <property type="match status" value="1"/>
</dbReference>
<comment type="caution">
    <text evidence="2">The sequence shown here is derived from an EMBL/GenBank/DDBJ whole genome shotgun (WGS) entry which is preliminary data.</text>
</comment>
<evidence type="ECO:0000259" key="1">
    <source>
        <dbReference type="Pfam" id="PF13472"/>
    </source>
</evidence>